<dbReference type="HOGENOM" id="CLU_078204_0_0_11"/>
<dbReference type="AlphaFoldDB" id="C5C5T7"/>
<dbReference type="SUPFAM" id="SSF48264">
    <property type="entry name" value="Cytochrome P450"/>
    <property type="match status" value="1"/>
</dbReference>
<sequence>MTPDVVIAADPAETLAILEDPAYRVPPAPAATAPLARLRALASRFVDGPVHADRRARQEALLAGLDPATLAAAARRLAAERLGAAGSSASAVARHVPVAVLAGALGFAHPADLPIVVARVAGAYRDGVATPDADAAATELLRASPGHDEPERALRVQLLVQAYAATATLIESLLRAGASDRATTRRLLLHDPPVASTRRVGPGGKGVAVPLAGPAARRTPTGTLAFGAGAHACPGQEHAVAIAVAVAGVLSTTGGSVR</sequence>
<dbReference type="GO" id="GO:0020037">
    <property type="term" value="F:heme binding"/>
    <property type="evidence" value="ECO:0007669"/>
    <property type="project" value="InterPro"/>
</dbReference>
<gene>
    <name evidence="1" type="ordered locus">Bcav_2023</name>
</gene>
<dbReference type="RefSeq" id="WP_015882518.1">
    <property type="nucleotide sequence ID" value="NC_012669.1"/>
</dbReference>
<dbReference type="InterPro" id="IPR036396">
    <property type="entry name" value="Cyt_P450_sf"/>
</dbReference>
<dbReference type="EMBL" id="CP001618">
    <property type="protein sequence ID" value="ACQ80278.1"/>
    <property type="molecule type" value="Genomic_DNA"/>
</dbReference>
<reference evidence="1 2" key="1">
    <citation type="journal article" date="2009" name="Stand. Genomic Sci.">
        <title>Complete genome sequence of Beutenbergia cavernae type strain (HKI 0122).</title>
        <authorList>
            <person name="Land M."/>
            <person name="Pukall R."/>
            <person name="Abt B."/>
            <person name="Goker M."/>
            <person name="Rohde M."/>
            <person name="Glavina Del Rio T."/>
            <person name="Tice H."/>
            <person name="Copeland A."/>
            <person name="Cheng J.F."/>
            <person name="Lucas S."/>
            <person name="Chen F."/>
            <person name="Nolan M."/>
            <person name="Bruce D."/>
            <person name="Goodwin L."/>
            <person name="Pitluck S."/>
            <person name="Ivanova N."/>
            <person name="Mavromatis K."/>
            <person name="Ovchinnikova G."/>
            <person name="Pati A."/>
            <person name="Chen A."/>
            <person name="Palaniappan K."/>
            <person name="Hauser L."/>
            <person name="Chang Y.J."/>
            <person name="Jefferies C.C."/>
            <person name="Saunders E."/>
            <person name="Brettin T."/>
            <person name="Detter J.C."/>
            <person name="Han C."/>
            <person name="Chain P."/>
            <person name="Bristow J."/>
            <person name="Eisen J.A."/>
            <person name="Markowitz V."/>
            <person name="Hugenholtz P."/>
            <person name="Kyrpides N.C."/>
            <person name="Klenk H.P."/>
            <person name="Lapidus A."/>
        </authorList>
    </citation>
    <scope>NUCLEOTIDE SEQUENCE [LARGE SCALE GENOMIC DNA]</scope>
    <source>
        <strain evidence="2">ATCC BAA-8 / DSM 12333 / NBRC 16432</strain>
    </source>
</reference>
<dbReference type="Proteomes" id="UP000007962">
    <property type="component" value="Chromosome"/>
</dbReference>
<dbReference type="GO" id="GO:0005506">
    <property type="term" value="F:iron ion binding"/>
    <property type="evidence" value="ECO:0007669"/>
    <property type="project" value="InterPro"/>
</dbReference>
<accession>C5C5T7</accession>
<proteinExistence type="predicted"/>
<evidence type="ECO:0000313" key="2">
    <source>
        <dbReference type="Proteomes" id="UP000007962"/>
    </source>
</evidence>
<dbReference type="STRING" id="471853.Bcav_2023"/>
<dbReference type="InterPro" id="IPR017972">
    <property type="entry name" value="Cyt_P450_CS"/>
</dbReference>
<evidence type="ECO:0000313" key="1">
    <source>
        <dbReference type="EMBL" id="ACQ80278.1"/>
    </source>
</evidence>
<dbReference type="GO" id="GO:0004497">
    <property type="term" value="F:monooxygenase activity"/>
    <property type="evidence" value="ECO:0007669"/>
    <property type="project" value="InterPro"/>
</dbReference>
<dbReference type="eggNOG" id="COG2124">
    <property type="taxonomic scope" value="Bacteria"/>
</dbReference>
<name>C5C5T7_BEUC1</name>
<keyword evidence="2" id="KW-1185">Reference proteome</keyword>
<dbReference type="KEGG" id="bcv:Bcav_2023"/>
<protein>
    <submittedName>
        <fullName evidence="1">Putative cytochrome P450</fullName>
    </submittedName>
</protein>
<dbReference type="PROSITE" id="PS00086">
    <property type="entry name" value="CYTOCHROME_P450"/>
    <property type="match status" value="1"/>
</dbReference>
<organism evidence="1 2">
    <name type="scientific">Beutenbergia cavernae (strain ATCC BAA-8 / DSM 12333 / CCUG 43141 / JCM 11478 / NBRC 16432 / NCIMB 13614 / HKI 0122)</name>
    <dbReference type="NCBI Taxonomy" id="471853"/>
    <lineage>
        <taxon>Bacteria</taxon>
        <taxon>Bacillati</taxon>
        <taxon>Actinomycetota</taxon>
        <taxon>Actinomycetes</taxon>
        <taxon>Micrococcales</taxon>
        <taxon>Beutenbergiaceae</taxon>
        <taxon>Beutenbergia</taxon>
    </lineage>
</organism>
<dbReference type="OrthoDB" id="5006855at2"/>
<dbReference type="GO" id="GO:0016705">
    <property type="term" value="F:oxidoreductase activity, acting on paired donors, with incorporation or reduction of molecular oxygen"/>
    <property type="evidence" value="ECO:0007669"/>
    <property type="project" value="InterPro"/>
</dbReference>